<sequence length="100" mass="11309">MKVLVGAACIAVIAFVGYYFWNEYRAAQYVAAARSASAEQSLRDYEADCDVWVKALNSWKNGSPDGRADSFAKARGEVDRCLNYTVGRPWQEKNISIKYW</sequence>
<name>A0A643EXX6_9HYPH</name>
<organism evidence="1">
    <name type="scientific">Brucella pituitosa</name>
    <dbReference type="NCBI Taxonomy" id="571256"/>
    <lineage>
        <taxon>Bacteria</taxon>
        <taxon>Pseudomonadati</taxon>
        <taxon>Pseudomonadota</taxon>
        <taxon>Alphaproteobacteria</taxon>
        <taxon>Hyphomicrobiales</taxon>
        <taxon>Brucellaceae</taxon>
        <taxon>Brucella/Ochrobactrum group</taxon>
        <taxon>Brucella</taxon>
    </lineage>
</organism>
<dbReference type="AlphaFoldDB" id="A0A643EXX6"/>
<comment type="caution">
    <text evidence="1">The sequence shown here is derived from an EMBL/GenBank/DDBJ whole genome shotgun (WGS) entry which is preliminary data.</text>
</comment>
<protein>
    <submittedName>
        <fullName evidence="1">Uncharacterized protein</fullName>
    </submittedName>
</protein>
<proteinExistence type="predicted"/>
<accession>A0A643EXX6</accession>
<evidence type="ECO:0000313" key="1">
    <source>
        <dbReference type="EMBL" id="KAB0570560.1"/>
    </source>
</evidence>
<dbReference type="EMBL" id="VZPE01000006">
    <property type="protein sequence ID" value="KAB0570560.1"/>
    <property type="molecule type" value="Genomic_DNA"/>
</dbReference>
<dbReference type="RefSeq" id="WP_151081286.1">
    <property type="nucleotide sequence ID" value="NZ_JBHEEN010000006.1"/>
</dbReference>
<gene>
    <name evidence="1" type="ORF">F7Q93_15070</name>
</gene>
<reference evidence="1" key="1">
    <citation type="submission" date="2019-09" db="EMBL/GenBank/DDBJ databases">
        <title>Draft genome sequences of 48 bacterial type strains from the CCUG.</title>
        <authorList>
            <person name="Tunovic T."/>
            <person name="Pineiro-Iglesias B."/>
            <person name="Unosson C."/>
            <person name="Inganas E."/>
            <person name="Ohlen M."/>
            <person name="Cardew S."/>
            <person name="Jensie-Markopoulos S."/>
            <person name="Salva-Serra F."/>
            <person name="Jaen-Luchoro D."/>
            <person name="Karlsson R."/>
            <person name="Svensson-Stadler L."/>
            <person name="Chun J."/>
            <person name="Moore E."/>
        </authorList>
    </citation>
    <scope>NUCLEOTIDE SEQUENCE</scope>
    <source>
        <strain evidence="1">CCUG 50899</strain>
    </source>
</reference>